<dbReference type="PROSITE" id="PS50949">
    <property type="entry name" value="HTH_GNTR"/>
    <property type="match status" value="1"/>
</dbReference>
<reference evidence="5 6" key="1">
    <citation type="submission" date="2018-10" db="EMBL/GenBank/DDBJ databases">
        <title>Aeromicrobium sp. 9W16Y-2 whole genome shotgun sequence.</title>
        <authorList>
            <person name="Li F."/>
        </authorList>
    </citation>
    <scope>NUCLEOTIDE SEQUENCE [LARGE SCALE GENOMIC DNA]</scope>
    <source>
        <strain evidence="5 6">9W16Y-2</strain>
    </source>
</reference>
<evidence type="ECO:0000256" key="1">
    <source>
        <dbReference type="ARBA" id="ARBA00023015"/>
    </source>
</evidence>
<keyword evidence="1" id="KW-0805">Transcription regulation</keyword>
<dbReference type="InterPro" id="IPR036390">
    <property type="entry name" value="WH_DNA-bd_sf"/>
</dbReference>
<keyword evidence="2" id="KW-0238">DNA-binding</keyword>
<protein>
    <submittedName>
        <fullName evidence="5">GntR family transcriptional regulator</fullName>
    </submittedName>
</protein>
<evidence type="ECO:0000256" key="3">
    <source>
        <dbReference type="ARBA" id="ARBA00023163"/>
    </source>
</evidence>
<dbReference type="PANTHER" id="PTHR38445">
    <property type="entry name" value="HTH-TYPE TRANSCRIPTIONAL REPRESSOR YTRA"/>
    <property type="match status" value="1"/>
</dbReference>
<dbReference type="CDD" id="cd07377">
    <property type="entry name" value="WHTH_GntR"/>
    <property type="match status" value="1"/>
</dbReference>
<keyword evidence="3" id="KW-0804">Transcription</keyword>
<feature type="domain" description="HTH gntR-type" evidence="4">
    <location>
        <begin position="11"/>
        <end position="79"/>
    </location>
</feature>
<dbReference type="RefSeq" id="WP_121795480.1">
    <property type="nucleotide sequence ID" value="NZ_RDBF01000016.1"/>
</dbReference>
<dbReference type="AlphaFoldDB" id="A0A3L8PIV8"/>
<dbReference type="Gene3D" id="1.10.10.10">
    <property type="entry name" value="Winged helix-like DNA-binding domain superfamily/Winged helix DNA-binding domain"/>
    <property type="match status" value="1"/>
</dbReference>
<dbReference type="InterPro" id="IPR036388">
    <property type="entry name" value="WH-like_DNA-bd_sf"/>
</dbReference>
<dbReference type="PANTHER" id="PTHR38445:SF9">
    <property type="entry name" value="HTH-TYPE TRANSCRIPTIONAL REPRESSOR YTRA"/>
    <property type="match status" value="1"/>
</dbReference>
<dbReference type="GO" id="GO:0003700">
    <property type="term" value="F:DNA-binding transcription factor activity"/>
    <property type="evidence" value="ECO:0007669"/>
    <property type="project" value="InterPro"/>
</dbReference>
<dbReference type="SUPFAM" id="SSF46785">
    <property type="entry name" value="Winged helix' DNA-binding domain"/>
    <property type="match status" value="1"/>
</dbReference>
<name>A0A3L8PIV8_9ACTN</name>
<evidence type="ECO:0000256" key="2">
    <source>
        <dbReference type="ARBA" id="ARBA00023125"/>
    </source>
</evidence>
<keyword evidence="6" id="KW-1185">Reference proteome</keyword>
<dbReference type="GO" id="GO:0003677">
    <property type="term" value="F:DNA binding"/>
    <property type="evidence" value="ECO:0007669"/>
    <property type="project" value="UniProtKB-KW"/>
</dbReference>
<dbReference type="SMART" id="SM00345">
    <property type="entry name" value="HTH_GNTR"/>
    <property type="match status" value="1"/>
</dbReference>
<dbReference type="Proteomes" id="UP000282515">
    <property type="component" value="Unassembled WGS sequence"/>
</dbReference>
<dbReference type="Pfam" id="PF00392">
    <property type="entry name" value="GntR"/>
    <property type="match status" value="1"/>
</dbReference>
<dbReference type="InterPro" id="IPR000524">
    <property type="entry name" value="Tscrpt_reg_HTH_GntR"/>
</dbReference>
<dbReference type="EMBL" id="RDBF01000016">
    <property type="protein sequence ID" value="RLV54613.1"/>
    <property type="molecule type" value="Genomic_DNA"/>
</dbReference>
<evidence type="ECO:0000313" key="6">
    <source>
        <dbReference type="Proteomes" id="UP000282515"/>
    </source>
</evidence>
<proteinExistence type="predicted"/>
<organism evidence="5 6">
    <name type="scientific">Aeromicrobium phragmitis</name>
    <dbReference type="NCBI Taxonomy" id="2478914"/>
    <lineage>
        <taxon>Bacteria</taxon>
        <taxon>Bacillati</taxon>
        <taxon>Actinomycetota</taxon>
        <taxon>Actinomycetes</taxon>
        <taxon>Propionibacteriales</taxon>
        <taxon>Nocardioidaceae</taxon>
        <taxon>Aeromicrobium</taxon>
    </lineage>
</organism>
<sequence length="116" mass="12538">MEWTIDADASAPPFEQLRQQIAAAVAAGELSPGERLPTVRALATEMGLAVNTVARAYRELEAMGVIRTEGRRGSFVSAPEDDDHADAAAAAADFVKTAQRLGLRRSEAVHLVERHW</sequence>
<dbReference type="OrthoDB" id="4307011at2"/>
<gene>
    <name evidence="5" type="ORF">D9V41_15415</name>
</gene>
<accession>A0A3L8PIV8</accession>
<evidence type="ECO:0000259" key="4">
    <source>
        <dbReference type="PROSITE" id="PS50949"/>
    </source>
</evidence>
<comment type="caution">
    <text evidence="5">The sequence shown here is derived from an EMBL/GenBank/DDBJ whole genome shotgun (WGS) entry which is preliminary data.</text>
</comment>
<evidence type="ECO:0000313" key="5">
    <source>
        <dbReference type="EMBL" id="RLV54613.1"/>
    </source>
</evidence>